<dbReference type="GO" id="GO:0005774">
    <property type="term" value="C:vacuolar membrane"/>
    <property type="evidence" value="ECO:0007669"/>
    <property type="project" value="UniProtKB-SubCell"/>
</dbReference>
<dbReference type="STRING" id="1295533.A0A1E3HCV8"/>
<evidence type="ECO:0000256" key="8">
    <source>
        <dbReference type="RuleBase" id="RU363073"/>
    </source>
</evidence>
<dbReference type="Gene3D" id="1.20.1250.20">
    <property type="entry name" value="MFS general substrate transporter like domains"/>
    <property type="match status" value="1"/>
</dbReference>
<evidence type="ECO:0000256" key="4">
    <source>
        <dbReference type="ARBA" id="ARBA00022692"/>
    </source>
</evidence>
<dbReference type="OrthoDB" id="42657at2759"/>
<dbReference type="GO" id="GO:0006914">
    <property type="term" value="P:autophagy"/>
    <property type="evidence" value="ECO:0007669"/>
    <property type="project" value="UniProtKB-KW"/>
</dbReference>
<evidence type="ECO:0000313" key="9">
    <source>
        <dbReference type="EMBL" id="ODN73281.1"/>
    </source>
</evidence>
<comment type="caution">
    <text evidence="9">The sequence shown here is derived from an EMBL/GenBank/DDBJ whole genome shotgun (WGS) entry which is preliminary data.</text>
</comment>
<comment type="subcellular location">
    <subcellularLocation>
        <location evidence="1 8">Vacuole membrane</location>
        <topology evidence="1 8">Multi-pass membrane protein</topology>
    </subcellularLocation>
</comment>
<evidence type="ECO:0000256" key="6">
    <source>
        <dbReference type="ARBA" id="ARBA00023006"/>
    </source>
</evidence>
<feature type="transmembrane region" description="Helical" evidence="8">
    <location>
        <begin position="395"/>
        <end position="414"/>
    </location>
</feature>
<keyword evidence="6 8" id="KW-0072">Autophagy</keyword>
<comment type="similarity">
    <text evidence="2 8">Belongs to the ATG22 family.</text>
</comment>
<sequence>MASDKHSERASSLVDDHGVAHLALPNDEATLFASPLPIVGERKTTTRKEVWSWYLYYVGNSGLGPFNFAISAWQNLLYQAGWDPAFPKGTVACGDGSCNLVAYGQERSVNSIVLITNGLSFAFQAVIFLLVGSFADYGIWRPHITTGFTVLAWAVSFAWLGVEKPSKWEAGTALYIMGLIGYQGALTFWTAAFPGLARDLPEIKESEEKLASGDTDQKAHDTLDMLARNRLANVSFLVCSLGELVVLAILAGILEGVINDDADSNTKALSIVCAYSAGVWIVCAIPWLIFEQYRPGNQLPPRTSYLTVGVKQIYHAFRLCLRLKQTFIYLAAYFFLGDCLNTLVTVIATLQNEVVSYDTKMLNYLLIDGIAAQAIGIGLFWLVQKKWTIPTKSMLLFNAFWILVLAAWGCIGITQTQFGFHNAWEFWAYQAFYGIAVCPWYAISQAMISEVVPRGKEFLFFALFSIIGKTSSFIGPFVSSAIIDDSGNTNMPFTFLLGLGVVSVGILACVDVEKSRRECRKYLEDEAIRVYGMDADDIGVVREAVEMDGLRKEDDKSKNA</sequence>
<evidence type="ECO:0000256" key="2">
    <source>
        <dbReference type="ARBA" id="ARBA00006978"/>
    </source>
</evidence>
<dbReference type="PANTHER" id="PTHR23519:SF5">
    <property type="entry name" value="AUTOPHAGY-RELATED PROTEIN"/>
    <property type="match status" value="1"/>
</dbReference>
<keyword evidence="5 8" id="KW-1133">Transmembrane helix</keyword>
<feature type="transmembrane region" description="Helical" evidence="8">
    <location>
        <begin position="491"/>
        <end position="512"/>
    </location>
</feature>
<reference evidence="9 10" key="1">
    <citation type="submission" date="2016-06" db="EMBL/GenBank/DDBJ databases">
        <title>Evolution of pathogenesis and genome organization in the Tremellales.</title>
        <authorList>
            <person name="Cuomo C."/>
            <person name="Litvintseva A."/>
            <person name="Heitman J."/>
            <person name="Chen Y."/>
            <person name="Sun S."/>
            <person name="Springer D."/>
            <person name="Dromer F."/>
            <person name="Young S."/>
            <person name="Zeng Q."/>
            <person name="Chapman S."/>
            <person name="Gujja S."/>
            <person name="Saif S."/>
            <person name="Birren B."/>
        </authorList>
    </citation>
    <scope>NUCLEOTIDE SEQUENCE [LARGE SCALE GENOMIC DNA]</scope>
    <source>
        <strain evidence="9 10">CBS 6039</strain>
    </source>
</reference>
<dbReference type="RefSeq" id="XP_018989193.1">
    <property type="nucleotide sequence ID" value="XM_019142622.1"/>
</dbReference>
<protein>
    <recommendedName>
        <fullName evidence="8">Autophagy-related protein</fullName>
    </recommendedName>
</protein>
<keyword evidence="7 8" id="KW-0472">Membrane</keyword>
<evidence type="ECO:0000256" key="5">
    <source>
        <dbReference type="ARBA" id="ARBA00022989"/>
    </source>
</evidence>
<comment type="function">
    <text evidence="8">Vacuolar effluxer which mediate the efflux of amino acids resulting from autophagic degradation. The release of autophagic amino acids allows the maintenance of protein synthesis and viability during nitrogen starvation.</text>
</comment>
<feature type="transmembrane region" description="Helical" evidence="8">
    <location>
        <begin position="53"/>
        <end position="73"/>
    </location>
</feature>
<feature type="transmembrane region" description="Helical" evidence="8">
    <location>
        <begin position="362"/>
        <end position="383"/>
    </location>
</feature>
<feature type="transmembrane region" description="Helical" evidence="8">
    <location>
        <begin position="174"/>
        <end position="196"/>
    </location>
</feature>
<keyword evidence="8" id="KW-0029">Amino-acid transport</keyword>
<dbReference type="PANTHER" id="PTHR23519">
    <property type="entry name" value="AUTOPHAGY-RELATED PROTEIN 22"/>
    <property type="match status" value="1"/>
</dbReference>
<feature type="transmembrane region" description="Helical" evidence="8">
    <location>
        <begin position="426"/>
        <end position="446"/>
    </location>
</feature>
<keyword evidence="8" id="KW-0926">Vacuole</keyword>
<feature type="transmembrane region" description="Helical" evidence="8">
    <location>
        <begin position="269"/>
        <end position="290"/>
    </location>
</feature>
<keyword evidence="10" id="KW-1185">Reference proteome</keyword>
<dbReference type="InterPro" id="IPR024671">
    <property type="entry name" value="Atg22-like"/>
</dbReference>
<organism evidence="9 10">
    <name type="scientific">Cryptococcus amylolentus CBS 6039</name>
    <dbReference type="NCBI Taxonomy" id="1295533"/>
    <lineage>
        <taxon>Eukaryota</taxon>
        <taxon>Fungi</taxon>
        <taxon>Dikarya</taxon>
        <taxon>Basidiomycota</taxon>
        <taxon>Agaricomycotina</taxon>
        <taxon>Tremellomycetes</taxon>
        <taxon>Tremellales</taxon>
        <taxon>Cryptococcaceae</taxon>
        <taxon>Cryptococcus</taxon>
    </lineage>
</organism>
<feature type="transmembrane region" description="Helical" evidence="8">
    <location>
        <begin position="112"/>
        <end position="132"/>
    </location>
</feature>
<dbReference type="GO" id="GO:0006865">
    <property type="term" value="P:amino acid transport"/>
    <property type="evidence" value="ECO:0007669"/>
    <property type="project" value="UniProtKB-KW"/>
</dbReference>
<keyword evidence="3 8" id="KW-0813">Transport</keyword>
<evidence type="ECO:0000313" key="10">
    <source>
        <dbReference type="Proteomes" id="UP000094065"/>
    </source>
</evidence>
<gene>
    <name evidence="9" type="ORF">L202_07832</name>
</gene>
<feature type="transmembrane region" description="Helical" evidence="8">
    <location>
        <begin position="327"/>
        <end position="350"/>
    </location>
</feature>
<feature type="transmembrane region" description="Helical" evidence="8">
    <location>
        <begin position="234"/>
        <end position="254"/>
    </location>
</feature>
<evidence type="ECO:0000256" key="3">
    <source>
        <dbReference type="ARBA" id="ARBA00022448"/>
    </source>
</evidence>
<dbReference type="Pfam" id="PF11700">
    <property type="entry name" value="ATG22"/>
    <property type="match status" value="1"/>
</dbReference>
<accession>A0A1E3HCV8</accession>
<keyword evidence="4 8" id="KW-0812">Transmembrane</keyword>
<feature type="transmembrane region" description="Helical" evidence="8">
    <location>
        <begin position="458"/>
        <end position="479"/>
    </location>
</feature>
<evidence type="ECO:0000256" key="1">
    <source>
        <dbReference type="ARBA" id="ARBA00004128"/>
    </source>
</evidence>
<dbReference type="InterPro" id="IPR050495">
    <property type="entry name" value="ATG22/LtaA_families"/>
</dbReference>
<dbReference type="SUPFAM" id="SSF103473">
    <property type="entry name" value="MFS general substrate transporter"/>
    <property type="match status" value="1"/>
</dbReference>
<dbReference type="GeneID" id="30159141"/>
<feature type="transmembrane region" description="Helical" evidence="8">
    <location>
        <begin position="144"/>
        <end position="162"/>
    </location>
</feature>
<evidence type="ECO:0000256" key="7">
    <source>
        <dbReference type="ARBA" id="ARBA00023136"/>
    </source>
</evidence>
<dbReference type="EMBL" id="AWGJ01000013">
    <property type="protein sequence ID" value="ODN73281.1"/>
    <property type="molecule type" value="Genomic_DNA"/>
</dbReference>
<name>A0A1E3HCV8_9TREE</name>
<proteinExistence type="inferred from homology"/>
<dbReference type="AlphaFoldDB" id="A0A1E3HCV8"/>
<dbReference type="Proteomes" id="UP000094065">
    <property type="component" value="Unassembled WGS sequence"/>
</dbReference>
<dbReference type="InterPro" id="IPR036259">
    <property type="entry name" value="MFS_trans_sf"/>
</dbReference>